<dbReference type="AlphaFoldDB" id="A0A517TCP0"/>
<sequence length="109" mass="12023">MNTSISSVVNTVSPETQLDIARAQQAGQMPTTEEAFRDFAAGTMFGNMLKALHKSHTKPAYFHGGQAEDVFRAELDRTIGKQLAETHGDDLIRNMSKSFSNQLNQLPRA</sequence>
<dbReference type="EMBL" id="CP036316">
    <property type="protein sequence ID" value="QDT66131.1"/>
    <property type="molecule type" value="Genomic_DNA"/>
</dbReference>
<dbReference type="RefSeq" id="WP_145264976.1">
    <property type="nucleotide sequence ID" value="NZ_CP036316.1"/>
</dbReference>
<evidence type="ECO:0000313" key="2">
    <source>
        <dbReference type="Proteomes" id="UP000319976"/>
    </source>
</evidence>
<keyword evidence="2" id="KW-1185">Reference proteome</keyword>
<organism evidence="1 2">
    <name type="scientific">Calycomorphotria hydatis</name>
    <dbReference type="NCBI Taxonomy" id="2528027"/>
    <lineage>
        <taxon>Bacteria</taxon>
        <taxon>Pseudomonadati</taxon>
        <taxon>Planctomycetota</taxon>
        <taxon>Planctomycetia</taxon>
        <taxon>Planctomycetales</taxon>
        <taxon>Planctomycetaceae</taxon>
        <taxon>Calycomorphotria</taxon>
    </lineage>
</organism>
<name>A0A517TCP0_9PLAN</name>
<accession>A0A517TCP0</accession>
<proteinExistence type="predicted"/>
<gene>
    <name evidence="1" type="ORF">V22_33950</name>
</gene>
<evidence type="ECO:0000313" key="1">
    <source>
        <dbReference type="EMBL" id="QDT66131.1"/>
    </source>
</evidence>
<reference evidence="1 2" key="1">
    <citation type="submission" date="2019-02" db="EMBL/GenBank/DDBJ databases">
        <title>Deep-cultivation of Planctomycetes and their phenomic and genomic characterization uncovers novel biology.</title>
        <authorList>
            <person name="Wiegand S."/>
            <person name="Jogler M."/>
            <person name="Boedeker C."/>
            <person name="Pinto D."/>
            <person name="Vollmers J."/>
            <person name="Rivas-Marin E."/>
            <person name="Kohn T."/>
            <person name="Peeters S.H."/>
            <person name="Heuer A."/>
            <person name="Rast P."/>
            <person name="Oberbeckmann S."/>
            <person name="Bunk B."/>
            <person name="Jeske O."/>
            <person name="Meyerdierks A."/>
            <person name="Storesund J.E."/>
            <person name="Kallscheuer N."/>
            <person name="Luecker S."/>
            <person name="Lage O.M."/>
            <person name="Pohl T."/>
            <person name="Merkel B.J."/>
            <person name="Hornburger P."/>
            <person name="Mueller R.-W."/>
            <person name="Bruemmer F."/>
            <person name="Labrenz M."/>
            <person name="Spormann A.M."/>
            <person name="Op den Camp H."/>
            <person name="Overmann J."/>
            <person name="Amann R."/>
            <person name="Jetten M.S.M."/>
            <person name="Mascher T."/>
            <person name="Medema M.H."/>
            <person name="Devos D.P."/>
            <person name="Kaster A.-K."/>
            <person name="Ovreas L."/>
            <person name="Rohde M."/>
            <person name="Galperin M.Y."/>
            <person name="Jogler C."/>
        </authorList>
    </citation>
    <scope>NUCLEOTIDE SEQUENCE [LARGE SCALE GENOMIC DNA]</scope>
    <source>
        <strain evidence="1 2">V22</strain>
    </source>
</reference>
<dbReference type="KEGG" id="chya:V22_33950"/>
<evidence type="ECO:0008006" key="3">
    <source>
        <dbReference type="Google" id="ProtNLM"/>
    </source>
</evidence>
<dbReference type="OrthoDB" id="280272at2"/>
<protein>
    <recommendedName>
        <fullName evidence="3">Rod binding protein</fullName>
    </recommendedName>
</protein>
<dbReference type="Proteomes" id="UP000319976">
    <property type="component" value="Chromosome"/>
</dbReference>